<gene>
    <name evidence="5" type="ORF">R54876_GBNLAHCA_00549</name>
</gene>
<evidence type="ECO:0000259" key="3">
    <source>
        <dbReference type="Pfam" id="PF08541"/>
    </source>
</evidence>
<accession>A0ABP0ER67</accession>
<dbReference type="CDD" id="cd00830">
    <property type="entry name" value="KAS_III"/>
    <property type="match status" value="1"/>
</dbReference>
<proteinExistence type="predicted"/>
<keyword evidence="2 5" id="KW-0012">Acyltransferase</keyword>
<dbReference type="Proteomes" id="UP001314241">
    <property type="component" value="Unassembled WGS sequence"/>
</dbReference>
<evidence type="ECO:0000256" key="2">
    <source>
        <dbReference type="ARBA" id="ARBA00023315"/>
    </source>
</evidence>
<dbReference type="SUPFAM" id="SSF53901">
    <property type="entry name" value="Thiolase-like"/>
    <property type="match status" value="1"/>
</dbReference>
<dbReference type="GO" id="GO:0033818">
    <property type="term" value="F:beta-ketoacyl-acyl-carrier-protein synthase III activity"/>
    <property type="evidence" value="ECO:0007669"/>
    <property type="project" value="UniProtKB-EC"/>
</dbReference>
<keyword evidence="1 5" id="KW-0808">Transferase</keyword>
<dbReference type="InterPro" id="IPR013751">
    <property type="entry name" value="ACP_syn_III_N"/>
</dbReference>
<dbReference type="InterPro" id="IPR016039">
    <property type="entry name" value="Thiolase-like"/>
</dbReference>
<name>A0ABP0ER67_9LACO</name>
<protein>
    <submittedName>
        <fullName evidence="5">3-oxoacyl-[acyl-carrier-protein] synthase III (FabH)</fullName>
        <ecNumber evidence="5">2.3.1.180</ecNumber>
    </submittedName>
</protein>
<dbReference type="Pfam" id="PF08541">
    <property type="entry name" value="ACP_syn_III_C"/>
    <property type="match status" value="1"/>
</dbReference>
<dbReference type="EC" id="2.3.1.180" evidence="5"/>
<dbReference type="PANTHER" id="PTHR34069">
    <property type="entry name" value="3-OXOACYL-[ACYL-CARRIER-PROTEIN] SYNTHASE 3"/>
    <property type="match status" value="1"/>
</dbReference>
<evidence type="ECO:0000313" key="5">
    <source>
        <dbReference type="EMBL" id="CAK8053990.1"/>
    </source>
</evidence>
<evidence type="ECO:0000313" key="6">
    <source>
        <dbReference type="Proteomes" id="UP001314241"/>
    </source>
</evidence>
<evidence type="ECO:0000256" key="1">
    <source>
        <dbReference type="ARBA" id="ARBA00022679"/>
    </source>
</evidence>
<reference evidence="5 6" key="1">
    <citation type="submission" date="2024-01" db="EMBL/GenBank/DDBJ databases">
        <authorList>
            <person name="Botero Cardona J."/>
        </authorList>
    </citation>
    <scope>NUCLEOTIDE SEQUENCE [LARGE SCALE GENOMIC DNA]</scope>
    <source>
        <strain evidence="5 6">LMG 33000</strain>
    </source>
</reference>
<organism evidence="5 6">
    <name type="scientific">Eupransor demetentiae</name>
    <dbReference type="NCBI Taxonomy" id="3109584"/>
    <lineage>
        <taxon>Bacteria</taxon>
        <taxon>Bacillati</taxon>
        <taxon>Bacillota</taxon>
        <taxon>Bacilli</taxon>
        <taxon>Lactobacillales</taxon>
        <taxon>Lactobacillaceae</taxon>
        <taxon>Eupransor</taxon>
    </lineage>
</organism>
<keyword evidence="6" id="KW-1185">Reference proteome</keyword>
<feature type="domain" description="Beta-ketoacyl-[acyl-carrier-protein] synthase III C-terminal" evidence="3">
    <location>
        <begin position="244"/>
        <end position="333"/>
    </location>
</feature>
<evidence type="ECO:0000259" key="4">
    <source>
        <dbReference type="Pfam" id="PF08545"/>
    </source>
</evidence>
<dbReference type="PANTHER" id="PTHR34069:SF2">
    <property type="entry name" value="BETA-KETOACYL-[ACYL-CARRIER-PROTEIN] SYNTHASE III"/>
    <property type="match status" value="1"/>
</dbReference>
<dbReference type="InterPro" id="IPR013747">
    <property type="entry name" value="ACP_syn_III_C"/>
</dbReference>
<sequence>MFRAKLISMGTAEPDNVVYTKDLAEAMHVDPKWAERTTGIHSRRQAKIDGVNEEGVQLAKQSLDQALQRAGLKITDLDQIICASAVPSQAIPATAPLLQAAYGEEAAGIPAFDINATCLSFVTAFDLMNRMIEMGQYKRVAIVSTDLPSLSLNYDEPKNALLFGDGSAAAILEASEEHPDAIHVNKMATYGLGAHDTEIRGGGSAIPPKTYPDRPKTDFMFHMDGEATFRLAMRKVPAFVDELLQQADLKMQDLDMVIPHQASGLAMKIMKKHLDIPDDKFYNIIEDHGNMVSASIPTALALAIERGDVKRGDKVLLIGTAAGLSMQGLVFEY</sequence>
<dbReference type="RefSeq" id="WP_349641535.1">
    <property type="nucleotide sequence ID" value="NZ_CAWVOH010000001.1"/>
</dbReference>
<dbReference type="Pfam" id="PF08545">
    <property type="entry name" value="ACP_syn_III"/>
    <property type="match status" value="1"/>
</dbReference>
<dbReference type="EMBL" id="CAWVOH010000001">
    <property type="protein sequence ID" value="CAK8053990.1"/>
    <property type="molecule type" value="Genomic_DNA"/>
</dbReference>
<feature type="domain" description="Beta-ketoacyl-[acyl-carrier-protein] synthase III N-terminal" evidence="4">
    <location>
        <begin position="112"/>
        <end position="183"/>
    </location>
</feature>
<dbReference type="Gene3D" id="3.40.47.10">
    <property type="match status" value="1"/>
</dbReference>
<comment type="caution">
    <text evidence="5">The sequence shown here is derived from an EMBL/GenBank/DDBJ whole genome shotgun (WGS) entry which is preliminary data.</text>
</comment>